<keyword evidence="4" id="KW-1185">Reference proteome</keyword>
<dbReference type="Proteomes" id="UP001186944">
    <property type="component" value="Unassembled WGS sequence"/>
</dbReference>
<gene>
    <name evidence="3" type="ORF">FSP39_024650</name>
</gene>
<feature type="region of interest" description="Disordered" evidence="1">
    <location>
        <begin position="541"/>
        <end position="567"/>
    </location>
</feature>
<organism evidence="3 4">
    <name type="scientific">Pinctada imbricata</name>
    <name type="common">Atlantic pearl-oyster</name>
    <name type="synonym">Pinctada martensii</name>
    <dbReference type="NCBI Taxonomy" id="66713"/>
    <lineage>
        <taxon>Eukaryota</taxon>
        <taxon>Metazoa</taxon>
        <taxon>Spiralia</taxon>
        <taxon>Lophotrochozoa</taxon>
        <taxon>Mollusca</taxon>
        <taxon>Bivalvia</taxon>
        <taxon>Autobranchia</taxon>
        <taxon>Pteriomorphia</taxon>
        <taxon>Pterioida</taxon>
        <taxon>Pterioidea</taxon>
        <taxon>Pteriidae</taxon>
        <taxon>Pinctada</taxon>
    </lineage>
</organism>
<dbReference type="EMBL" id="VSWD01000005">
    <property type="protein sequence ID" value="KAK3104132.1"/>
    <property type="molecule type" value="Genomic_DNA"/>
</dbReference>
<evidence type="ECO:0000256" key="1">
    <source>
        <dbReference type="SAM" id="MobiDB-lite"/>
    </source>
</evidence>
<comment type="caution">
    <text evidence="3">The sequence shown here is derived from an EMBL/GenBank/DDBJ whole genome shotgun (WGS) entry which is preliminary data.</text>
</comment>
<reference evidence="3" key="1">
    <citation type="submission" date="2019-08" db="EMBL/GenBank/DDBJ databases">
        <title>The improved chromosome-level genome for the pearl oyster Pinctada fucata martensii using PacBio sequencing and Hi-C.</title>
        <authorList>
            <person name="Zheng Z."/>
        </authorList>
    </citation>
    <scope>NUCLEOTIDE SEQUENCE</scope>
    <source>
        <strain evidence="3">ZZ-2019</strain>
        <tissue evidence="3">Adductor muscle</tissue>
    </source>
</reference>
<dbReference type="PANTHER" id="PTHR31973">
    <property type="entry name" value="POLYPROTEIN, PUTATIVE-RELATED"/>
    <property type="match status" value="1"/>
</dbReference>
<sequence length="567" mass="65442">MKRNSKKIQVSIPGFKYTHNSIQLIIQISAKFWPKSSSGSIKNIFRKNGSFCYQKKVNGKRTYVPITPQPDLSDIIELSRHYTSLKADQSYKKRVSWLGSRECTIAIVEYLGKFPGLVPHGNSKRKTEYIRTPTDVMDEMTNLLKTDKPMDVYNKLTCKYDELSGPSSKRQVYDKKQTDRKRERRNNDDRQYNRWNIADHIREIDYLVAEGDSIVKSIVRDQGKAPCLILYSDEQISDIKTLCCSGQTILGIDKTFNLCYMHVTATCYKQTSVTKDSTNDAPIFLGPLYIHDNSDFETYSNFFNHLRTKLTDVDKSRLVFGSDEEQAMVNSIMSAFPDSGHILCKRHLYQNTKQKLLDDCVDKQDRQVILDSIFGKEGLINADDSVCFDEMSADIEDRARELSGKFTRYFQNKLKKNLKEKVHKPILAGLVDKAWTNNNCESLNHVLKQAVDWKSKPLLDLVNKLTILIDTQFKDLKKALVGTGQFRLASAHEHFSVKRTVWVSKTNEERSRLYRRFRLYIPKDKKTVTSTDGKLTIVKPRALGKKVGQKKRKRNEKTFTQKKARSD</sequence>
<dbReference type="InterPro" id="IPR018289">
    <property type="entry name" value="MULE_transposase_dom"/>
</dbReference>
<dbReference type="PANTHER" id="PTHR31973:SF187">
    <property type="entry name" value="MUTATOR TRANSPOSASE MUDRA PROTEIN"/>
    <property type="match status" value="1"/>
</dbReference>
<protein>
    <recommendedName>
        <fullName evidence="2">MULE transposase domain-containing protein</fullName>
    </recommendedName>
</protein>
<dbReference type="Pfam" id="PF10551">
    <property type="entry name" value="MULE"/>
    <property type="match status" value="1"/>
</dbReference>
<feature type="compositionally biased region" description="Basic and acidic residues" evidence="1">
    <location>
        <begin position="556"/>
        <end position="567"/>
    </location>
</feature>
<feature type="region of interest" description="Disordered" evidence="1">
    <location>
        <begin position="166"/>
        <end position="187"/>
    </location>
</feature>
<dbReference type="AlphaFoldDB" id="A0AA89CBN7"/>
<feature type="compositionally biased region" description="Basic and acidic residues" evidence="1">
    <location>
        <begin position="171"/>
        <end position="187"/>
    </location>
</feature>
<feature type="domain" description="MULE transposase" evidence="2">
    <location>
        <begin position="292"/>
        <end position="351"/>
    </location>
</feature>
<evidence type="ECO:0000313" key="4">
    <source>
        <dbReference type="Proteomes" id="UP001186944"/>
    </source>
</evidence>
<accession>A0AA89CBN7</accession>
<evidence type="ECO:0000259" key="2">
    <source>
        <dbReference type="Pfam" id="PF10551"/>
    </source>
</evidence>
<evidence type="ECO:0000313" key="3">
    <source>
        <dbReference type="EMBL" id="KAK3104132.1"/>
    </source>
</evidence>
<proteinExistence type="predicted"/>
<name>A0AA89CBN7_PINIB</name>
<feature type="compositionally biased region" description="Basic residues" evidence="1">
    <location>
        <begin position="542"/>
        <end position="555"/>
    </location>
</feature>